<dbReference type="RefSeq" id="XP_056475345.1">
    <property type="nucleotide sequence ID" value="XM_056619186.1"/>
</dbReference>
<accession>A0A9W9KBI6</accession>
<reference evidence="2" key="2">
    <citation type="journal article" date="2023" name="IMA Fungus">
        <title>Comparative genomic study of the Penicillium genus elucidates a diverse pangenome and 15 lateral gene transfer events.</title>
        <authorList>
            <person name="Petersen C."/>
            <person name="Sorensen T."/>
            <person name="Nielsen M.R."/>
            <person name="Sondergaard T.E."/>
            <person name="Sorensen J.L."/>
            <person name="Fitzpatrick D.A."/>
            <person name="Frisvad J.C."/>
            <person name="Nielsen K.L."/>
        </authorList>
    </citation>
    <scope>NUCLEOTIDE SEQUENCE</scope>
    <source>
        <strain evidence="2">IBT 30761</strain>
    </source>
</reference>
<name>A0A9W9KBI6_9EURO</name>
<organism evidence="2 3">
    <name type="scientific">Penicillium argentinense</name>
    <dbReference type="NCBI Taxonomy" id="1131581"/>
    <lineage>
        <taxon>Eukaryota</taxon>
        <taxon>Fungi</taxon>
        <taxon>Dikarya</taxon>
        <taxon>Ascomycota</taxon>
        <taxon>Pezizomycotina</taxon>
        <taxon>Eurotiomycetes</taxon>
        <taxon>Eurotiomycetidae</taxon>
        <taxon>Eurotiales</taxon>
        <taxon>Aspergillaceae</taxon>
        <taxon>Penicillium</taxon>
    </lineage>
</organism>
<dbReference type="AlphaFoldDB" id="A0A9W9KBI6"/>
<keyword evidence="3" id="KW-1185">Reference proteome</keyword>
<comment type="caution">
    <text evidence="2">The sequence shown here is derived from an EMBL/GenBank/DDBJ whole genome shotgun (WGS) entry which is preliminary data.</text>
</comment>
<gene>
    <name evidence="2" type="ORF">N7532_006692</name>
</gene>
<reference evidence="2" key="1">
    <citation type="submission" date="2022-11" db="EMBL/GenBank/DDBJ databases">
        <authorList>
            <person name="Petersen C."/>
        </authorList>
    </citation>
    <scope>NUCLEOTIDE SEQUENCE</scope>
    <source>
        <strain evidence="2">IBT 30761</strain>
    </source>
</reference>
<sequence>MASRMETSESQTFSNPPEKVADVGPNNSGRQGVVHLESVHGSLSKLPDQTLQLQAIALAPTNPSGRRGKNNE</sequence>
<evidence type="ECO:0000313" key="3">
    <source>
        <dbReference type="Proteomes" id="UP001149074"/>
    </source>
</evidence>
<evidence type="ECO:0000313" key="2">
    <source>
        <dbReference type="EMBL" id="KAJ5099691.1"/>
    </source>
</evidence>
<dbReference type="Proteomes" id="UP001149074">
    <property type="component" value="Unassembled WGS sequence"/>
</dbReference>
<dbReference type="GeneID" id="81358165"/>
<evidence type="ECO:0000256" key="1">
    <source>
        <dbReference type="SAM" id="MobiDB-lite"/>
    </source>
</evidence>
<protein>
    <submittedName>
        <fullName evidence="2">Uncharacterized protein</fullName>
    </submittedName>
</protein>
<feature type="region of interest" description="Disordered" evidence="1">
    <location>
        <begin position="1"/>
        <end position="34"/>
    </location>
</feature>
<proteinExistence type="predicted"/>
<dbReference type="EMBL" id="JAPQKI010000005">
    <property type="protein sequence ID" value="KAJ5099691.1"/>
    <property type="molecule type" value="Genomic_DNA"/>
</dbReference>